<feature type="region of interest" description="Disordered" evidence="1">
    <location>
        <begin position="430"/>
        <end position="478"/>
    </location>
</feature>
<protein>
    <submittedName>
        <fullName evidence="3">Mu transposase C-terminal domain-containing protein</fullName>
    </submittedName>
</protein>
<dbReference type="SUPFAM" id="SSF53098">
    <property type="entry name" value="Ribonuclease H-like"/>
    <property type="match status" value="1"/>
</dbReference>
<reference evidence="3 4" key="1">
    <citation type="submission" date="2023-06" db="EMBL/GenBank/DDBJ databases">
        <title>Azospirillum isscasensis sp.nov, a bacterium isolated from rhizosphere soil of rice.</title>
        <authorList>
            <person name="Wang H."/>
        </authorList>
    </citation>
    <scope>NUCLEOTIDE SEQUENCE [LARGE SCALE GENOMIC DNA]</scope>
    <source>
        <strain evidence="3 4">C340-1</strain>
    </source>
</reference>
<feature type="domain" description="Integrase catalytic" evidence="2">
    <location>
        <begin position="34"/>
        <end position="246"/>
    </location>
</feature>
<name>A0ABU0WF87_9PROT</name>
<proteinExistence type="predicted"/>
<dbReference type="Proteomes" id="UP001227317">
    <property type="component" value="Unassembled WGS sequence"/>
</dbReference>
<dbReference type="InterPro" id="IPR001584">
    <property type="entry name" value="Integrase_cat-core"/>
</dbReference>
<dbReference type="InterPro" id="IPR036397">
    <property type="entry name" value="RNaseH_sf"/>
</dbReference>
<evidence type="ECO:0000313" key="3">
    <source>
        <dbReference type="EMBL" id="MDQ2102882.1"/>
    </source>
</evidence>
<dbReference type="InterPro" id="IPR012337">
    <property type="entry name" value="RNaseH-like_sf"/>
</dbReference>
<evidence type="ECO:0000256" key="1">
    <source>
        <dbReference type="SAM" id="MobiDB-lite"/>
    </source>
</evidence>
<keyword evidence="4" id="KW-1185">Reference proteome</keyword>
<evidence type="ECO:0000259" key="2">
    <source>
        <dbReference type="PROSITE" id="PS50994"/>
    </source>
</evidence>
<organism evidence="3 4">
    <name type="scientific">Azospirillum isscasi</name>
    <dbReference type="NCBI Taxonomy" id="3053926"/>
    <lineage>
        <taxon>Bacteria</taxon>
        <taxon>Pseudomonadati</taxon>
        <taxon>Pseudomonadota</taxon>
        <taxon>Alphaproteobacteria</taxon>
        <taxon>Rhodospirillales</taxon>
        <taxon>Azospirillaceae</taxon>
        <taxon>Azospirillum</taxon>
    </lineage>
</organism>
<dbReference type="RefSeq" id="WP_306705383.1">
    <property type="nucleotide sequence ID" value="NZ_JAUJFI010000032.1"/>
</dbReference>
<accession>A0ABU0WF87</accession>
<dbReference type="PROSITE" id="PS50994">
    <property type="entry name" value="INTEGRASE"/>
    <property type="match status" value="1"/>
</dbReference>
<sequence>MRSFYRFRDRRIDQHTLVATRRSKQEADALYRPVGSGPVVERINDYWEIDHTEHTGVLAVDGATGLMIGHPWVSVVLDRCSTMPVGFHLGFDGPSIFATFECLRNAVLPKDYMREAYPQIENDWPCFGLPRTIVPDNGSDFRSSHFMAACLLLATDIQYTPVAKPWYKGRLERFFQTLQTQCRSASSARFADYYRRARRKQPDQVSLITLEELTMLLHKWIADVYAVSPHRRSDGRCPRQVWENSARVHGIVPPPSRERLFSILSLTEFRVPHKYGIEFLGLRYNSARLAKVRIAPNAPKEFRVQIDPGDFGAIRVQDFETGEFFPVEVDTSQRGIAAGVTLHQYKVARALVRNTPDRFSSDADIAKALVYIMEYGRERQGKGTQRERRAIARHTFKPTHREIQQQAGAPGHSLRSVTEEFLDGTDMPVQDAAAAPDATVGDTLVPPPEDDLDLDAEARRLGVRSDTIRDMGDGDEQK</sequence>
<feature type="compositionally biased region" description="Basic and acidic residues" evidence="1">
    <location>
        <begin position="466"/>
        <end position="478"/>
    </location>
</feature>
<evidence type="ECO:0000313" key="4">
    <source>
        <dbReference type="Proteomes" id="UP001227317"/>
    </source>
</evidence>
<dbReference type="Gene3D" id="3.30.420.10">
    <property type="entry name" value="Ribonuclease H-like superfamily/Ribonuclease H"/>
    <property type="match status" value="1"/>
</dbReference>
<dbReference type="EMBL" id="JAUJFI010000032">
    <property type="protein sequence ID" value="MDQ2102882.1"/>
    <property type="molecule type" value="Genomic_DNA"/>
</dbReference>
<gene>
    <name evidence="3" type="ORF">QSG27_09280</name>
</gene>
<comment type="caution">
    <text evidence="3">The sequence shown here is derived from an EMBL/GenBank/DDBJ whole genome shotgun (WGS) entry which is preliminary data.</text>
</comment>